<evidence type="ECO:0000313" key="3">
    <source>
        <dbReference type="WBParaSite" id="HPBE_0002314301-mRNA-1"/>
    </source>
</evidence>
<proteinExistence type="predicted"/>
<reference evidence="3" key="1">
    <citation type="submission" date="2019-09" db="UniProtKB">
        <authorList>
            <consortium name="WormBaseParasite"/>
        </authorList>
    </citation>
    <scope>IDENTIFICATION</scope>
</reference>
<dbReference type="GO" id="GO:0046983">
    <property type="term" value="F:protein dimerization activity"/>
    <property type="evidence" value="ECO:0007669"/>
    <property type="project" value="InterPro"/>
</dbReference>
<dbReference type="WBParaSite" id="HPBE_0002314301-mRNA-1">
    <property type="protein sequence ID" value="HPBE_0002314301-mRNA-1"/>
    <property type="gene ID" value="HPBE_0002314301"/>
</dbReference>
<name>A0A183GKC5_HELPZ</name>
<evidence type="ECO:0000313" key="2">
    <source>
        <dbReference type="Proteomes" id="UP000050761"/>
    </source>
</evidence>
<accession>A0A183GKC5</accession>
<dbReference type="Proteomes" id="UP000050761">
    <property type="component" value="Unassembled WGS sequence"/>
</dbReference>
<dbReference type="SUPFAM" id="SSF53098">
    <property type="entry name" value="Ribonuclease H-like"/>
    <property type="match status" value="1"/>
</dbReference>
<dbReference type="InterPro" id="IPR012337">
    <property type="entry name" value="RNaseH-like_sf"/>
</dbReference>
<protein>
    <submittedName>
        <fullName evidence="3">Dimer_Tnp_hAT domain-containing protein</fullName>
    </submittedName>
</protein>
<keyword evidence="2" id="KW-1185">Reference proteome</keyword>
<dbReference type="AlphaFoldDB" id="A0A183GKC5"/>
<sequence length="113" mass="13075">LPSCLSSFSKHQQYKSIRPLDTGANPLKYWTNPVTKSVFPHFAQIIPRYFCAPPGTVETERVFFAAGQILNEFRKALTPENFAGLLFLKLLFCLILNFKKFYEFTEFTGEFPR</sequence>
<feature type="domain" description="HAT C-terminal dimerisation" evidence="1">
    <location>
        <begin position="22"/>
        <end position="89"/>
    </location>
</feature>
<evidence type="ECO:0000259" key="1">
    <source>
        <dbReference type="Pfam" id="PF05699"/>
    </source>
</evidence>
<organism evidence="2 3">
    <name type="scientific">Heligmosomoides polygyrus</name>
    <name type="common">Parasitic roundworm</name>
    <dbReference type="NCBI Taxonomy" id="6339"/>
    <lineage>
        <taxon>Eukaryota</taxon>
        <taxon>Metazoa</taxon>
        <taxon>Ecdysozoa</taxon>
        <taxon>Nematoda</taxon>
        <taxon>Chromadorea</taxon>
        <taxon>Rhabditida</taxon>
        <taxon>Rhabditina</taxon>
        <taxon>Rhabditomorpha</taxon>
        <taxon>Strongyloidea</taxon>
        <taxon>Heligmosomidae</taxon>
        <taxon>Heligmosomoides</taxon>
    </lineage>
</organism>
<dbReference type="InterPro" id="IPR008906">
    <property type="entry name" value="HATC_C_dom"/>
</dbReference>
<dbReference type="Pfam" id="PF05699">
    <property type="entry name" value="Dimer_Tnp_hAT"/>
    <property type="match status" value="1"/>
</dbReference>